<organism evidence="1 2">
    <name type="scientific">Trichlorobacter thiogenes</name>
    <dbReference type="NCBI Taxonomy" id="115783"/>
    <lineage>
        <taxon>Bacteria</taxon>
        <taxon>Pseudomonadati</taxon>
        <taxon>Thermodesulfobacteriota</taxon>
        <taxon>Desulfuromonadia</taxon>
        <taxon>Geobacterales</taxon>
        <taxon>Geobacteraceae</taxon>
        <taxon>Trichlorobacter</taxon>
    </lineage>
</organism>
<accession>A0A1T4S2Y1</accession>
<name>A0A1T4S2Y1_9BACT</name>
<dbReference type="STRING" id="115783.SAMN02745119_03213"/>
<dbReference type="Proteomes" id="UP000190102">
    <property type="component" value="Unassembled WGS sequence"/>
</dbReference>
<protein>
    <submittedName>
        <fullName evidence="1">Uncharacterized protein</fullName>
    </submittedName>
</protein>
<sequence length="239" mass="27928">MLVVKLPAEGCYTADEWCNQKLCECSSRNIDKYSKFGFEWSPYYFDALYKSYKLGDGYALIKAFQVAMLNGIHPPVWVLQGLDKGFQKWDELGLSGDVRTLDDVLGLGHAIDFRERYVMPLYERLFTLYCDLKHYWKLNNVDIFAVLDELALDNWHKMTDDGQIKHGKPSLSTKKLYKEQGWRAMYLRLRKVEADWLSREEADFVLNQFPESARDTIKVQARKDPTITREKTIKTVNNS</sequence>
<dbReference type="EMBL" id="FUWR01000029">
    <property type="protein sequence ID" value="SKA22595.1"/>
    <property type="molecule type" value="Genomic_DNA"/>
</dbReference>
<dbReference type="RefSeq" id="WP_078791451.1">
    <property type="nucleotide sequence ID" value="NZ_FUWR01000029.1"/>
</dbReference>
<dbReference type="AlphaFoldDB" id="A0A1T4S2Y1"/>
<proteinExistence type="predicted"/>
<evidence type="ECO:0000313" key="2">
    <source>
        <dbReference type="Proteomes" id="UP000190102"/>
    </source>
</evidence>
<keyword evidence="2" id="KW-1185">Reference proteome</keyword>
<evidence type="ECO:0000313" key="1">
    <source>
        <dbReference type="EMBL" id="SKA22595.1"/>
    </source>
</evidence>
<gene>
    <name evidence="1" type="ORF">SAMN02745119_03213</name>
</gene>
<reference evidence="2" key="1">
    <citation type="submission" date="2017-02" db="EMBL/GenBank/DDBJ databases">
        <authorList>
            <person name="Varghese N."/>
            <person name="Submissions S."/>
        </authorList>
    </citation>
    <scope>NUCLEOTIDE SEQUENCE [LARGE SCALE GENOMIC DNA]</scope>
    <source>
        <strain evidence="2">ATCC BAA-34</strain>
    </source>
</reference>